<dbReference type="Pfam" id="PF02604">
    <property type="entry name" value="PhdYeFM_antitox"/>
    <property type="match status" value="1"/>
</dbReference>
<sequence length="78" mass="8932">MTVRDARENFASMLTRVEQDGEEVTILRHGKPVARVTGIERETAVPFISRAALRDRLPPMQKTAAETIRALREEDDRR</sequence>
<dbReference type="RefSeq" id="WP_367978110.1">
    <property type="nucleotide sequence ID" value="NZ_JBAKFI010000001.1"/>
</dbReference>
<keyword evidence="4" id="KW-1185">Reference proteome</keyword>
<evidence type="ECO:0000256" key="1">
    <source>
        <dbReference type="ARBA" id="ARBA00009981"/>
    </source>
</evidence>
<reference evidence="3 4" key="1">
    <citation type="submission" date="2024-02" db="EMBL/GenBank/DDBJ databases">
        <title>New especies of Spiribacter isolated from saline water.</title>
        <authorList>
            <person name="Leon M.J."/>
            <person name="De La Haba R."/>
            <person name="Sanchez-Porro C."/>
            <person name="Ventosa A."/>
        </authorList>
    </citation>
    <scope>NUCLEOTIDE SEQUENCE [LARGE SCALE GENOMIC DNA]</scope>
    <source>
        <strain evidence="4">ag22IC4-227</strain>
    </source>
</reference>
<dbReference type="NCBIfam" id="TIGR01552">
    <property type="entry name" value="phd_fam"/>
    <property type="match status" value="1"/>
</dbReference>
<organism evidence="3 4">
    <name type="scientific">Spiribacter onubensis</name>
    <dbReference type="NCBI Taxonomy" id="3122420"/>
    <lineage>
        <taxon>Bacteria</taxon>
        <taxon>Pseudomonadati</taxon>
        <taxon>Pseudomonadota</taxon>
        <taxon>Gammaproteobacteria</taxon>
        <taxon>Chromatiales</taxon>
        <taxon>Ectothiorhodospiraceae</taxon>
        <taxon>Spiribacter</taxon>
    </lineage>
</organism>
<dbReference type="EMBL" id="JBAKFJ010000001">
    <property type="protein sequence ID" value="MEX0386371.1"/>
    <property type="molecule type" value="Genomic_DNA"/>
</dbReference>
<dbReference type="InterPro" id="IPR036165">
    <property type="entry name" value="YefM-like_sf"/>
</dbReference>
<protein>
    <recommendedName>
        <fullName evidence="2">Antitoxin</fullName>
    </recommendedName>
</protein>
<comment type="similarity">
    <text evidence="1 2">Belongs to the phD/YefM antitoxin family.</text>
</comment>
<dbReference type="Proteomes" id="UP001556653">
    <property type="component" value="Unassembled WGS sequence"/>
</dbReference>
<comment type="function">
    <text evidence="2">Antitoxin component of a type II toxin-antitoxin (TA) system.</text>
</comment>
<evidence type="ECO:0000313" key="3">
    <source>
        <dbReference type="EMBL" id="MEX0386371.1"/>
    </source>
</evidence>
<accession>A0ABV3S8B0</accession>
<evidence type="ECO:0000313" key="4">
    <source>
        <dbReference type="Proteomes" id="UP001556653"/>
    </source>
</evidence>
<gene>
    <name evidence="3" type="ORF">V6X64_05085</name>
</gene>
<proteinExistence type="inferred from homology"/>
<dbReference type="SUPFAM" id="SSF143120">
    <property type="entry name" value="YefM-like"/>
    <property type="match status" value="1"/>
</dbReference>
<name>A0ABV3S8B0_9GAMM</name>
<dbReference type="Gene3D" id="3.40.1620.10">
    <property type="entry name" value="YefM-like domain"/>
    <property type="match status" value="1"/>
</dbReference>
<evidence type="ECO:0000256" key="2">
    <source>
        <dbReference type="RuleBase" id="RU362080"/>
    </source>
</evidence>
<dbReference type="InterPro" id="IPR006442">
    <property type="entry name" value="Antitoxin_Phd/YefM"/>
</dbReference>
<comment type="caution">
    <text evidence="3">The sequence shown here is derived from an EMBL/GenBank/DDBJ whole genome shotgun (WGS) entry which is preliminary data.</text>
</comment>